<protein>
    <recommendedName>
        <fullName evidence="4">FAE domain-containing protein</fullName>
    </recommendedName>
</protein>
<feature type="domain" description="FAE" evidence="4">
    <location>
        <begin position="40"/>
        <end position="181"/>
    </location>
</feature>
<dbReference type="AlphaFoldDB" id="A0A5N6LCH1"/>
<dbReference type="GO" id="GO:0009922">
    <property type="term" value="F:fatty acid elongase activity"/>
    <property type="evidence" value="ECO:0007669"/>
    <property type="project" value="UniProtKB-EC"/>
</dbReference>
<dbReference type="PANTHER" id="PTHR31561">
    <property type="entry name" value="3-KETOACYL-COA SYNTHASE"/>
    <property type="match status" value="1"/>
</dbReference>
<dbReference type="Pfam" id="PF08392">
    <property type="entry name" value="FAE1_CUT1_RppA"/>
    <property type="match status" value="1"/>
</dbReference>
<dbReference type="Gene3D" id="3.40.47.10">
    <property type="match status" value="1"/>
</dbReference>
<dbReference type="GO" id="GO:0006633">
    <property type="term" value="P:fatty acid biosynthetic process"/>
    <property type="evidence" value="ECO:0007669"/>
    <property type="project" value="InterPro"/>
</dbReference>
<keyword evidence="3" id="KW-1133">Transmembrane helix</keyword>
<keyword evidence="3" id="KW-0472">Membrane</keyword>
<evidence type="ECO:0000313" key="6">
    <source>
        <dbReference type="Proteomes" id="UP000326396"/>
    </source>
</evidence>
<proteinExistence type="predicted"/>
<dbReference type="OrthoDB" id="1929806at2759"/>
<dbReference type="InterPro" id="IPR016039">
    <property type="entry name" value="Thiolase-like"/>
</dbReference>
<evidence type="ECO:0000259" key="4">
    <source>
        <dbReference type="Pfam" id="PF08392"/>
    </source>
</evidence>
<keyword evidence="3" id="KW-0812">Transmembrane</keyword>
<evidence type="ECO:0000313" key="5">
    <source>
        <dbReference type="EMBL" id="KAD0429710.1"/>
    </source>
</evidence>
<dbReference type="SUPFAM" id="SSF53901">
    <property type="entry name" value="Thiolase-like"/>
    <property type="match status" value="1"/>
</dbReference>
<evidence type="ECO:0000256" key="1">
    <source>
        <dbReference type="ARBA" id="ARBA00023315"/>
    </source>
</evidence>
<dbReference type="InterPro" id="IPR012392">
    <property type="entry name" value="3-ktacl-CoA_syn"/>
</dbReference>
<dbReference type="InterPro" id="IPR013601">
    <property type="entry name" value="FAE1_typ3_polyketide_synth"/>
</dbReference>
<comment type="caution">
    <text evidence="5">The sequence shown here is derived from an EMBL/GenBank/DDBJ whole genome shotgun (WGS) entry which is preliminary data.</text>
</comment>
<feature type="transmembrane region" description="Helical" evidence="3">
    <location>
        <begin position="12"/>
        <end position="31"/>
    </location>
</feature>
<name>A0A5N6LCH1_9ASTR</name>
<dbReference type="GO" id="GO:0016020">
    <property type="term" value="C:membrane"/>
    <property type="evidence" value="ECO:0007669"/>
    <property type="project" value="InterPro"/>
</dbReference>
<dbReference type="EMBL" id="SZYD01001689">
    <property type="protein sequence ID" value="KAD0429710.1"/>
    <property type="molecule type" value="Genomic_DNA"/>
</dbReference>
<accession>A0A5N6LCH1</accession>
<keyword evidence="6" id="KW-1185">Reference proteome</keyword>
<evidence type="ECO:0000256" key="3">
    <source>
        <dbReference type="SAM" id="Phobius"/>
    </source>
</evidence>
<dbReference type="Proteomes" id="UP000326396">
    <property type="component" value="Unassembled WGS sequence"/>
</dbReference>
<comment type="catalytic activity">
    <reaction evidence="2">
        <text>a very-long-chain acyl-CoA + malonyl-CoA + H(+) = a very-long-chain 3-oxoacyl-CoA + CO2 + CoA</text>
        <dbReference type="Rhea" id="RHEA:32727"/>
        <dbReference type="ChEBI" id="CHEBI:15378"/>
        <dbReference type="ChEBI" id="CHEBI:16526"/>
        <dbReference type="ChEBI" id="CHEBI:57287"/>
        <dbReference type="ChEBI" id="CHEBI:57384"/>
        <dbReference type="ChEBI" id="CHEBI:90725"/>
        <dbReference type="ChEBI" id="CHEBI:90736"/>
        <dbReference type="EC" id="2.3.1.199"/>
    </reaction>
</comment>
<reference evidence="5 6" key="1">
    <citation type="submission" date="2019-05" db="EMBL/GenBank/DDBJ databases">
        <title>Mikania micrantha, genome provides insights into the molecular mechanism of rapid growth.</title>
        <authorList>
            <person name="Liu B."/>
        </authorList>
    </citation>
    <scope>NUCLEOTIDE SEQUENCE [LARGE SCALE GENOMIC DNA]</scope>
    <source>
        <strain evidence="5">NLD-2019</strain>
        <tissue evidence="5">Leaf</tissue>
    </source>
</reference>
<organism evidence="5 6">
    <name type="scientific">Mikania micrantha</name>
    <name type="common">bitter vine</name>
    <dbReference type="NCBI Taxonomy" id="192012"/>
    <lineage>
        <taxon>Eukaryota</taxon>
        <taxon>Viridiplantae</taxon>
        <taxon>Streptophyta</taxon>
        <taxon>Embryophyta</taxon>
        <taxon>Tracheophyta</taxon>
        <taxon>Spermatophyta</taxon>
        <taxon>Magnoliopsida</taxon>
        <taxon>eudicotyledons</taxon>
        <taxon>Gunneridae</taxon>
        <taxon>Pentapetalae</taxon>
        <taxon>asterids</taxon>
        <taxon>campanulids</taxon>
        <taxon>Asterales</taxon>
        <taxon>Asteraceae</taxon>
        <taxon>Asteroideae</taxon>
        <taxon>Heliantheae alliance</taxon>
        <taxon>Eupatorieae</taxon>
        <taxon>Mikania</taxon>
    </lineage>
</organism>
<evidence type="ECO:0000256" key="2">
    <source>
        <dbReference type="ARBA" id="ARBA00047375"/>
    </source>
</evidence>
<keyword evidence="1" id="KW-0012">Acyltransferase</keyword>
<keyword evidence="1" id="KW-0808">Transferase</keyword>
<sequence>MEQLFKLNQDNLQPLLFLASIFAIFLLIIVFKTYFISSSPSIYLVDYSCLKLPNYWRAPFSSFIEHSRIVHSLDQESLDFMSKVLVSSGQSQRAHLPPALHYIPPRSTHEEAIQETQTVLFPVFEDLLSKTRLTPREIDIIIVNCSGFCPSPSLSAIIVNQYSMREDVKSFSVSGSGCSANHGVCPESGHGTPSLLDVGGPA</sequence>
<gene>
    <name evidence="5" type="ORF">E3N88_44278</name>
</gene>